<feature type="chain" id="PRO_5022690811" description="DUF481 domain-containing protein" evidence="1">
    <location>
        <begin position="21"/>
        <end position="376"/>
    </location>
</feature>
<evidence type="ECO:0000256" key="1">
    <source>
        <dbReference type="SAM" id="SignalP"/>
    </source>
</evidence>
<accession>A0A5C7FIX6</accession>
<evidence type="ECO:0008006" key="4">
    <source>
        <dbReference type="Google" id="ProtNLM"/>
    </source>
</evidence>
<sequence>MRALLLLLLLSFLPALNLQAQKRNTDLVVFADGTTKEGTVRKSGVSGYGRAIRFAERGVEDEQQLSPTSVSEFTLAGNGRTYRSVTAEIPDPGQRGKPVLQQRFGEVLIDGEIQLIRVNLDGNEYDAKALGTENYFYLLRQDDIELVLELTTIVIYERLHANPSRFRNKLKFFVRSCDDVIEQARRADFNDASIMRVLRNYSECEHLQQVEINEGRIPSRINYRHSIIASNLVMRDMNYDTDQFSLGISYEIEAAASQRMKWFGMLFSLGYVYNSFRWEEQFNVAQSMVKGNVSLAFSPVHKEDFTVQLTAGLSNYNAFDSSFNSFFSNNYFLLSTGLRVRHKNVVAHLSYEHTPNQIKEQPGNILVMGLGYKLPF</sequence>
<feature type="signal peptide" evidence="1">
    <location>
        <begin position="1"/>
        <end position="20"/>
    </location>
</feature>
<keyword evidence="1" id="KW-0732">Signal</keyword>
<reference evidence="2 3" key="1">
    <citation type="submission" date="2019-08" db="EMBL/GenBank/DDBJ databases">
        <title>Lewinella sp. strain SSH13 Genome sequencing and assembly.</title>
        <authorList>
            <person name="Kim I."/>
        </authorList>
    </citation>
    <scope>NUCLEOTIDE SEQUENCE [LARGE SCALE GENOMIC DNA]</scope>
    <source>
        <strain evidence="2 3">SSH13</strain>
    </source>
</reference>
<evidence type="ECO:0000313" key="2">
    <source>
        <dbReference type="EMBL" id="TXF90558.1"/>
    </source>
</evidence>
<dbReference type="Proteomes" id="UP000321907">
    <property type="component" value="Unassembled WGS sequence"/>
</dbReference>
<gene>
    <name evidence="2" type="ORF">FUA23_05525</name>
</gene>
<comment type="caution">
    <text evidence="2">The sequence shown here is derived from an EMBL/GenBank/DDBJ whole genome shotgun (WGS) entry which is preliminary data.</text>
</comment>
<dbReference type="EMBL" id="VOXD01000006">
    <property type="protein sequence ID" value="TXF90558.1"/>
    <property type="molecule type" value="Genomic_DNA"/>
</dbReference>
<evidence type="ECO:0000313" key="3">
    <source>
        <dbReference type="Proteomes" id="UP000321907"/>
    </source>
</evidence>
<keyword evidence="3" id="KW-1185">Reference proteome</keyword>
<dbReference type="OrthoDB" id="1490236at2"/>
<protein>
    <recommendedName>
        <fullName evidence="4">DUF481 domain-containing protein</fullName>
    </recommendedName>
</protein>
<dbReference type="RefSeq" id="WP_147929730.1">
    <property type="nucleotide sequence ID" value="NZ_VOXD01000006.1"/>
</dbReference>
<name>A0A5C7FIX6_9BACT</name>
<organism evidence="2 3">
    <name type="scientific">Neolewinella aurantiaca</name>
    <dbReference type="NCBI Taxonomy" id="2602767"/>
    <lineage>
        <taxon>Bacteria</taxon>
        <taxon>Pseudomonadati</taxon>
        <taxon>Bacteroidota</taxon>
        <taxon>Saprospiria</taxon>
        <taxon>Saprospirales</taxon>
        <taxon>Lewinellaceae</taxon>
        <taxon>Neolewinella</taxon>
    </lineage>
</organism>
<dbReference type="AlphaFoldDB" id="A0A5C7FIX6"/>
<proteinExistence type="predicted"/>